<reference evidence="9 10" key="1">
    <citation type="submission" date="2020-08" db="EMBL/GenBank/DDBJ databases">
        <title>Genome sequencing of Purple Non-Sulfur Bacteria from various extreme environments.</title>
        <authorList>
            <person name="Mayer M."/>
        </authorList>
    </citation>
    <scope>NUCLEOTIDE SEQUENCE [LARGE SCALE GENOMIC DNA]</scope>
    <source>
        <strain evidence="9 10">JA131</strain>
    </source>
</reference>
<proteinExistence type="inferred from homology"/>
<evidence type="ECO:0000313" key="9">
    <source>
        <dbReference type="EMBL" id="MBB4265524.1"/>
    </source>
</evidence>
<gene>
    <name evidence="9" type="ORF">GGD89_001143</name>
</gene>
<evidence type="ECO:0000259" key="8">
    <source>
        <dbReference type="Pfam" id="PF06808"/>
    </source>
</evidence>
<dbReference type="EMBL" id="JACIGK010000006">
    <property type="protein sequence ID" value="MBB4265524.1"/>
    <property type="molecule type" value="Genomic_DNA"/>
</dbReference>
<dbReference type="PIRSF" id="PIRSF006066">
    <property type="entry name" value="HI0050"/>
    <property type="match status" value="1"/>
</dbReference>
<feature type="transmembrane region" description="Helical" evidence="7">
    <location>
        <begin position="289"/>
        <end position="311"/>
    </location>
</feature>
<feature type="transmembrane region" description="Helical" evidence="7">
    <location>
        <begin position="15"/>
        <end position="48"/>
    </location>
</feature>
<dbReference type="AlphaFoldDB" id="A0A7W6RBN7"/>
<dbReference type="Pfam" id="PF06808">
    <property type="entry name" value="DctM"/>
    <property type="match status" value="1"/>
</dbReference>
<feature type="transmembrane region" description="Helical" evidence="7">
    <location>
        <begin position="259"/>
        <end position="277"/>
    </location>
</feature>
<feature type="domain" description="TRAP C4-dicarboxylate transport system permease DctM subunit" evidence="8">
    <location>
        <begin position="19"/>
        <end position="435"/>
    </location>
</feature>
<comment type="subunit">
    <text evidence="7">The complex comprises the extracytoplasmic solute receptor protein and the two transmembrane proteins.</text>
</comment>
<dbReference type="RefSeq" id="WP_246422691.1">
    <property type="nucleotide sequence ID" value="NZ_JACIGK010000006.1"/>
</dbReference>
<dbReference type="PANTHER" id="PTHR33362">
    <property type="entry name" value="SIALIC ACID TRAP TRANSPORTER PERMEASE PROTEIN SIAT-RELATED"/>
    <property type="match status" value="1"/>
</dbReference>
<evidence type="ECO:0000256" key="4">
    <source>
        <dbReference type="ARBA" id="ARBA00022692"/>
    </source>
</evidence>
<feature type="transmembrane region" description="Helical" evidence="7">
    <location>
        <begin position="235"/>
        <end position="253"/>
    </location>
</feature>
<dbReference type="NCBIfam" id="TIGR00786">
    <property type="entry name" value="dctM"/>
    <property type="match status" value="1"/>
</dbReference>
<keyword evidence="2" id="KW-1003">Cell membrane</keyword>
<accession>A0A7W6RBN7</accession>
<evidence type="ECO:0000313" key="10">
    <source>
        <dbReference type="Proteomes" id="UP000554286"/>
    </source>
</evidence>
<feature type="transmembrane region" description="Helical" evidence="7">
    <location>
        <begin position="412"/>
        <end position="432"/>
    </location>
</feature>
<dbReference type="Proteomes" id="UP000554286">
    <property type="component" value="Unassembled WGS sequence"/>
</dbReference>
<comment type="function">
    <text evidence="7">Part of the tripartite ATP-independent periplasmic (TRAP) transport system.</text>
</comment>
<comment type="subcellular location">
    <subcellularLocation>
        <location evidence="1 7">Cell inner membrane</location>
        <topology evidence="1 7">Multi-pass membrane protein</topology>
    </subcellularLocation>
</comment>
<dbReference type="PANTHER" id="PTHR33362:SF7">
    <property type="entry name" value="SLL1103 PROTEIN"/>
    <property type="match status" value="1"/>
</dbReference>
<organism evidence="9 10">
    <name type="scientific">Roseospira visakhapatnamensis</name>
    <dbReference type="NCBI Taxonomy" id="390880"/>
    <lineage>
        <taxon>Bacteria</taxon>
        <taxon>Pseudomonadati</taxon>
        <taxon>Pseudomonadota</taxon>
        <taxon>Alphaproteobacteria</taxon>
        <taxon>Rhodospirillales</taxon>
        <taxon>Rhodospirillaceae</taxon>
        <taxon>Roseospira</taxon>
    </lineage>
</organism>
<keyword evidence="3 7" id="KW-0997">Cell inner membrane</keyword>
<evidence type="ECO:0000256" key="3">
    <source>
        <dbReference type="ARBA" id="ARBA00022519"/>
    </source>
</evidence>
<comment type="caution">
    <text evidence="9">The sequence shown here is derived from an EMBL/GenBank/DDBJ whole genome shotgun (WGS) entry which is preliminary data.</text>
</comment>
<dbReference type="GO" id="GO:0005886">
    <property type="term" value="C:plasma membrane"/>
    <property type="evidence" value="ECO:0007669"/>
    <property type="project" value="UniProtKB-SubCell"/>
</dbReference>
<feature type="transmembrane region" description="Helical" evidence="7">
    <location>
        <begin position="373"/>
        <end position="392"/>
    </location>
</feature>
<keyword evidence="7" id="KW-0813">Transport</keyword>
<evidence type="ECO:0000256" key="5">
    <source>
        <dbReference type="ARBA" id="ARBA00022989"/>
    </source>
</evidence>
<feature type="transmembrane region" description="Helical" evidence="7">
    <location>
        <begin position="181"/>
        <end position="203"/>
    </location>
</feature>
<keyword evidence="4 7" id="KW-0812">Transmembrane</keyword>
<protein>
    <recommendedName>
        <fullName evidence="7">TRAP transporter large permease protein</fullName>
    </recommendedName>
</protein>
<dbReference type="InterPro" id="IPR010656">
    <property type="entry name" value="DctM"/>
</dbReference>
<evidence type="ECO:0000256" key="2">
    <source>
        <dbReference type="ARBA" id="ARBA00022475"/>
    </source>
</evidence>
<feature type="transmembrane region" description="Helical" evidence="7">
    <location>
        <begin position="331"/>
        <end position="361"/>
    </location>
</feature>
<evidence type="ECO:0000256" key="6">
    <source>
        <dbReference type="ARBA" id="ARBA00023136"/>
    </source>
</evidence>
<sequence>MDGFDLSVMGIEVGTYVLVGSIFLLLLTGLPLAFTTGLVALVFTLGWFGPNALPLVTSRVFGFITEYSLVAVPMFVFMASLLDRSGIAKDLFNGMRVLAGRVPGGVAVQTLVVAFFLAAMSGIIGGEIVLLGMLALPQMLRLGYNRHLSIGVVCAGGSLGTMMPPSIVLIIYGLIASVSIADLFTAAITPAVILMLCYMAYVLTRCLLNPRLGPPVPEAEANMPWRDKLREMRHILLPATIAFMVLGSIYGGVASVTEAAAMGVFGVLIGIMIRREFSLTLMQQAVTQTINTCGMIIWIGVGAATLVGVYNLMGGNRFVSSTILGLDLAPILILLVMMLVLIVLGLFLDWIGIAMLCLPIFVPIVQQLGYDPIWFGILFAVNMQVSFLSPPFGPAAFYLKGVAPPDITLVDIYRSVIPFMVIQIAVLALLLFQPNVAMWLVN</sequence>
<dbReference type="InterPro" id="IPR004681">
    <property type="entry name" value="TRAP_DctM"/>
</dbReference>
<keyword evidence="10" id="KW-1185">Reference proteome</keyword>
<feature type="transmembrane region" description="Helical" evidence="7">
    <location>
        <begin position="111"/>
        <end position="136"/>
    </location>
</feature>
<dbReference type="GO" id="GO:0022857">
    <property type="term" value="F:transmembrane transporter activity"/>
    <property type="evidence" value="ECO:0007669"/>
    <property type="project" value="UniProtKB-UniRule"/>
</dbReference>
<feature type="transmembrane region" description="Helical" evidence="7">
    <location>
        <begin position="148"/>
        <end position="175"/>
    </location>
</feature>
<keyword evidence="6 7" id="KW-0472">Membrane</keyword>
<name>A0A7W6RBN7_9PROT</name>
<evidence type="ECO:0000256" key="7">
    <source>
        <dbReference type="RuleBase" id="RU369079"/>
    </source>
</evidence>
<feature type="transmembrane region" description="Helical" evidence="7">
    <location>
        <begin position="60"/>
        <end position="82"/>
    </location>
</feature>
<evidence type="ECO:0000256" key="1">
    <source>
        <dbReference type="ARBA" id="ARBA00004429"/>
    </source>
</evidence>
<comment type="similarity">
    <text evidence="7">Belongs to the TRAP transporter large permease family.</text>
</comment>
<keyword evidence="5 7" id="KW-1133">Transmembrane helix</keyword>